<dbReference type="InterPro" id="IPR050237">
    <property type="entry name" value="ATP-dep_AMP-bd_enzyme"/>
</dbReference>
<sequence>MIALTLHTRPVWRHNGNIPDLLKGDFMEKLSSNIIANSLNFHARNNANSLAMVYGERRTTWKELGSRVNRLANALIAAGVGKNDKVAFMFHNCPAFLETNYAVQSAGAIPVPVNYRFTGPEVTYQVNHSDARVFIYEATFAEAVEAAAPQLTKIERFVCHGPSAIAGCAAYEDFLNSGRPDIPQVATGWDDVAVMVYTGGTTGFPKGVMLTYAGHVDMFCNLFASIVTRTAEVNLTAEQLKGITKIVAVPGMGLAPGLLKTRLARKILSSKKAYTSIEKAVRYLLTHPPATRIGYKSTVRFMTPSMPFFHDASYQILMLGVLLGNTCQIMIDGLSFDPEKILSAVEAEQPLFMANVPTGWKKLVSFPDFHKYNVKSLLAIATGAGVCPVDLKKKMFAKFPGVLLLDMFGQTEMTPITSFRVDTGPENLKERSVGKSILDVRVVDEKGDEVPRGEIGEIMYRSGWIMKGYYKDDEKTAEAMQDGWFKGGDLGYIDEDGEVRLVDRKKECINTGGEKVFPLEVEEVLHHHPAVDDVCIIGIPDEEWGHTVRAVIKPVAGATPAPDDILAFCKGKLAGFKIPRSVVLVEELPLSPVGKMLRAKIRELYGKP</sequence>
<dbReference type="InterPro" id="IPR020845">
    <property type="entry name" value="AMP-binding_CS"/>
</dbReference>
<dbReference type="PANTHER" id="PTHR43767:SF1">
    <property type="entry name" value="NONRIBOSOMAL PEPTIDE SYNTHASE PES1 (EUROFUNG)-RELATED"/>
    <property type="match status" value="1"/>
</dbReference>
<dbReference type="SUPFAM" id="SSF56801">
    <property type="entry name" value="Acetyl-CoA synthetase-like"/>
    <property type="match status" value="1"/>
</dbReference>
<dbReference type="Gene3D" id="3.40.50.12780">
    <property type="entry name" value="N-terminal domain of ligase-like"/>
    <property type="match status" value="1"/>
</dbReference>
<dbReference type="KEGG" id="dol:Dole_1672"/>
<dbReference type="Pfam" id="PF13193">
    <property type="entry name" value="AMP-binding_C"/>
    <property type="match status" value="1"/>
</dbReference>
<dbReference type="AlphaFoldDB" id="A9A0H6"/>
<dbReference type="Pfam" id="PF00501">
    <property type="entry name" value="AMP-binding"/>
    <property type="match status" value="2"/>
</dbReference>
<dbReference type="GO" id="GO:0016878">
    <property type="term" value="F:acid-thiol ligase activity"/>
    <property type="evidence" value="ECO:0007669"/>
    <property type="project" value="UniProtKB-ARBA"/>
</dbReference>
<organism evidence="3 4">
    <name type="scientific">Desulfosudis oleivorans (strain DSM 6200 / JCM 39069 / Hxd3)</name>
    <name type="common">Desulfococcus oleovorans</name>
    <dbReference type="NCBI Taxonomy" id="96561"/>
    <lineage>
        <taxon>Bacteria</taxon>
        <taxon>Pseudomonadati</taxon>
        <taxon>Thermodesulfobacteriota</taxon>
        <taxon>Desulfobacteria</taxon>
        <taxon>Desulfobacterales</taxon>
        <taxon>Desulfosudaceae</taxon>
        <taxon>Desulfosudis</taxon>
    </lineage>
</organism>
<dbReference type="eggNOG" id="COG0318">
    <property type="taxonomic scope" value="Bacteria"/>
</dbReference>
<protein>
    <submittedName>
        <fullName evidence="3">AMP-dependent synthetase and ligase</fullName>
    </submittedName>
</protein>
<dbReference type="InterPro" id="IPR045851">
    <property type="entry name" value="AMP-bd_C_sf"/>
</dbReference>
<name>A9A0H6_DESOH</name>
<evidence type="ECO:0000259" key="2">
    <source>
        <dbReference type="Pfam" id="PF13193"/>
    </source>
</evidence>
<evidence type="ECO:0000313" key="3">
    <source>
        <dbReference type="EMBL" id="ABW67476.1"/>
    </source>
</evidence>
<dbReference type="InterPro" id="IPR000873">
    <property type="entry name" value="AMP-dep_synth/lig_dom"/>
</dbReference>
<proteinExistence type="predicted"/>
<dbReference type="HOGENOM" id="CLU_000022_59_7_7"/>
<dbReference type="Gene3D" id="3.30.300.30">
    <property type="match status" value="1"/>
</dbReference>
<dbReference type="Gene3D" id="3.40.50.980">
    <property type="match status" value="1"/>
</dbReference>
<dbReference type="InterPro" id="IPR042099">
    <property type="entry name" value="ANL_N_sf"/>
</dbReference>
<gene>
    <name evidence="3" type="ordered locus">Dole_1672</name>
</gene>
<dbReference type="PROSITE" id="PS00455">
    <property type="entry name" value="AMP_BINDING"/>
    <property type="match status" value="1"/>
</dbReference>
<feature type="domain" description="AMP-dependent synthetase/ligase" evidence="1">
    <location>
        <begin position="42"/>
        <end position="223"/>
    </location>
</feature>
<feature type="domain" description="AMP-binding enzyme C-terminal" evidence="2">
    <location>
        <begin position="520"/>
        <end position="595"/>
    </location>
</feature>
<accession>A9A0H6</accession>
<dbReference type="STRING" id="96561.Dole_1672"/>
<dbReference type="Proteomes" id="UP000008561">
    <property type="component" value="Chromosome"/>
</dbReference>
<dbReference type="InterPro" id="IPR025110">
    <property type="entry name" value="AMP-bd_C"/>
</dbReference>
<dbReference type="EMBL" id="CP000859">
    <property type="protein sequence ID" value="ABW67476.1"/>
    <property type="molecule type" value="Genomic_DNA"/>
</dbReference>
<evidence type="ECO:0000259" key="1">
    <source>
        <dbReference type="Pfam" id="PF00501"/>
    </source>
</evidence>
<keyword evidence="3" id="KW-0436">Ligase</keyword>
<feature type="domain" description="AMP-dependent synthetase/ligase" evidence="1">
    <location>
        <begin position="298"/>
        <end position="470"/>
    </location>
</feature>
<evidence type="ECO:0000313" key="4">
    <source>
        <dbReference type="Proteomes" id="UP000008561"/>
    </source>
</evidence>
<reference evidence="3 4" key="1">
    <citation type="submission" date="2007-10" db="EMBL/GenBank/DDBJ databases">
        <title>Complete sequence of Desulfococcus oleovorans Hxd3.</title>
        <authorList>
            <consortium name="US DOE Joint Genome Institute"/>
            <person name="Copeland A."/>
            <person name="Lucas S."/>
            <person name="Lapidus A."/>
            <person name="Barry K."/>
            <person name="Glavina del Rio T."/>
            <person name="Dalin E."/>
            <person name="Tice H."/>
            <person name="Pitluck S."/>
            <person name="Kiss H."/>
            <person name="Brettin T."/>
            <person name="Bruce D."/>
            <person name="Detter J.C."/>
            <person name="Han C."/>
            <person name="Schmutz J."/>
            <person name="Larimer F."/>
            <person name="Land M."/>
            <person name="Hauser L."/>
            <person name="Kyrpides N."/>
            <person name="Kim E."/>
            <person name="Wawrik B."/>
            <person name="Richardson P."/>
        </authorList>
    </citation>
    <scope>NUCLEOTIDE SEQUENCE [LARGE SCALE GENOMIC DNA]</scope>
    <source>
        <strain evidence="4">DSM 6200 / JCM 39069 / Hxd3</strain>
    </source>
</reference>
<dbReference type="PANTHER" id="PTHR43767">
    <property type="entry name" value="LONG-CHAIN-FATTY-ACID--COA LIGASE"/>
    <property type="match status" value="1"/>
</dbReference>
<keyword evidence="4" id="KW-1185">Reference proteome</keyword>